<proteinExistence type="predicted"/>
<dbReference type="PANTHER" id="PTHR43434">
    <property type="entry name" value="PHOSPHOGLYCOLATE PHOSPHATASE"/>
    <property type="match status" value="1"/>
</dbReference>
<dbReference type="SUPFAM" id="SSF56784">
    <property type="entry name" value="HAD-like"/>
    <property type="match status" value="1"/>
</dbReference>
<dbReference type="Gene3D" id="1.10.150.240">
    <property type="entry name" value="Putative phosphatase, domain 2"/>
    <property type="match status" value="1"/>
</dbReference>
<dbReference type="Proteomes" id="UP000011087">
    <property type="component" value="Unassembled WGS sequence"/>
</dbReference>
<gene>
    <name evidence="1" type="ORF">GUITHDRAFT_114247</name>
</gene>
<dbReference type="RefSeq" id="XP_005826731.1">
    <property type="nucleotide sequence ID" value="XM_005826674.1"/>
</dbReference>
<dbReference type="PaxDb" id="55529-EKX39751"/>
<reference evidence="2" key="3">
    <citation type="submission" date="2015-06" db="UniProtKB">
        <authorList>
            <consortium name="EnsemblProtists"/>
        </authorList>
    </citation>
    <scope>IDENTIFICATION</scope>
</reference>
<protein>
    <submittedName>
        <fullName evidence="1 2">Uncharacterized protein</fullName>
    </submittedName>
</protein>
<dbReference type="InterPro" id="IPR036412">
    <property type="entry name" value="HAD-like_sf"/>
</dbReference>
<reference evidence="1 3" key="1">
    <citation type="journal article" date="2012" name="Nature">
        <title>Algal genomes reveal evolutionary mosaicism and the fate of nucleomorphs.</title>
        <authorList>
            <consortium name="DOE Joint Genome Institute"/>
            <person name="Curtis B.A."/>
            <person name="Tanifuji G."/>
            <person name="Burki F."/>
            <person name="Gruber A."/>
            <person name="Irimia M."/>
            <person name="Maruyama S."/>
            <person name="Arias M.C."/>
            <person name="Ball S.G."/>
            <person name="Gile G.H."/>
            <person name="Hirakawa Y."/>
            <person name="Hopkins J.F."/>
            <person name="Kuo A."/>
            <person name="Rensing S.A."/>
            <person name="Schmutz J."/>
            <person name="Symeonidi A."/>
            <person name="Elias M."/>
            <person name="Eveleigh R.J."/>
            <person name="Herman E.K."/>
            <person name="Klute M.J."/>
            <person name="Nakayama T."/>
            <person name="Obornik M."/>
            <person name="Reyes-Prieto A."/>
            <person name="Armbrust E.V."/>
            <person name="Aves S.J."/>
            <person name="Beiko R.G."/>
            <person name="Coutinho P."/>
            <person name="Dacks J.B."/>
            <person name="Durnford D.G."/>
            <person name="Fast N.M."/>
            <person name="Green B.R."/>
            <person name="Grisdale C.J."/>
            <person name="Hempel F."/>
            <person name="Henrissat B."/>
            <person name="Hoppner M.P."/>
            <person name="Ishida K."/>
            <person name="Kim E."/>
            <person name="Koreny L."/>
            <person name="Kroth P.G."/>
            <person name="Liu Y."/>
            <person name="Malik S.B."/>
            <person name="Maier U.G."/>
            <person name="McRose D."/>
            <person name="Mock T."/>
            <person name="Neilson J.A."/>
            <person name="Onodera N.T."/>
            <person name="Poole A.M."/>
            <person name="Pritham E.J."/>
            <person name="Richards T.A."/>
            <person name="Rocap G."/>
            <person name="Roy S.W."/>
            <person name="Sarai C."/>
            <person name="Schaack S."/>
            <person name="Shirato S."/>
            <person name="Slamovits C.H."/>
            <person name="Spencer D.F."/>
            <person name="Suzuki S."/>
            <person name="Worden A.Z."/>
            <person name="Zauner S."/>
            <person name="Barry K."/>
            <person name="Bell C."/>
            <person name="Bharti A.K."/>
            <person name="Crow J.A."/>
            <person name="Grimwood J."/>
            <person name="Kramer R."/>
            <person name="Lindquist E."/>
            <person name="Lucas S."/>
            <person name="Salamov A."/>
            <person name="McFadden G.I."/>
            <person name="Lane C.E."/>
            <person name="Keeling P.J."/>
            <person name="Gray M.W."/>
            <person name="Grigoriev I.V."/>
            <person name="Archibald J.M."/>
        </authorList>
    </citation>
    <scope>NUCLEOTIDE SEQUENCE</scope>
    <source>
        <strain evidence="1 3">CCMP2712</strain>
    </source>
</reference>
<dbReference type="InterPro" id="IPR023198">
    <property type="entry name" value="PGP-like_dom2"/>
</dbReference>
<dbReference type="EMBL" id="JH993037">
    <property type="protein sequence ID" value="EKX39751.1"/>
    <property type="molecule type" value="Genomic_DNA"/>
</dbReference>
<evidence type="ECO:0000313" key="3">
    <source>
        <dbReference type="Proteomes" id="UP000011087"/>
    </source>
</evidence>
<sequence>MSLIKSIATGAIAHSKGLVVPSLRPPLLQNASSISRASYSAMSPMVETMVAPSQTQKVKLVIFDKDGTLISFDATWSKWADDLISRFVSKCGEQLRTPLADTLGYDMELRKVRGEKSLMAWAAQPLIRKAVEACLTEQGGMKEGDAREAVRECWAECEEGEVSPISRCTKTLFQTLHRMGIMTGVCTSDARRPTELNLRSLGISSMVHHSICGDDSFNVPKPAPDNAWNFCKKLGTAGVAGSIGVLSGVGTEEDLRGNADVIVESVDSVIELVR</sequence>
<organism evidence="1">
    <name type="scientific">Guillardia theta (strain CCMP2712)</name>
    <name type="common">Cryptophyte</name>
    <dbReference type="NCBI Taxonomy" id="905079"/>
    <lineage>
        <taxon>Eukaryota</taxon>
        <taxon>Cryptophyceae</taxon>
        <taxon>Pyrenomonadales</taxon>
        <taxon>Geminigeraceae</taxon>
        <taxon>Guillardia</taxon>
    </lineage>
</organism>
<evidence type="ECO:0000313" key="1">
    <source>
        <dbReference type="EMBL" id="EKX39751.1"/>
    </source>
</evidence>
<dbReference type="Gene3D" id="3.40.50.1000">
    <property type="entry name" value="HAD superfamily/HAD-like"/>
    <property type="match status" value="1"/>
</dbReference>
<accession>L1IU10</accession>
<dbReference type="GO" id="GO:0006281">
    <property type="term" value="P:DNA repair"/>
    <property type="evidence" value="ECO:0007669"/>
    <property type="project" value="TreeGrafter"/>
</dbReference>
<name>L1IU10_GUITC</name>
<dbReference type="HOGENOM" id="CLU_045011_16_0_1"/>
<dbReference type="GO" id="GO:0008967">
    <property type="term" value="F:phosphoglycolate phosphatase activity"/>
    <property type="evidence" value="ECO:0007669"/>
    <property type="project" value="TreeGrafter"/>
</dbReference>
<dbReference type="GeneID" id="17296424"/>
<dbReference type="PANTHER" id="PTHR43434:SF22">
    <property type="entry name" value="PHOSPHOGLYCOLATE PHOSPHATASE"/>
    <property type="match status" value="1"/>
</dbReference>
<dbReference type="InterPro" id="IPR023214">
    <property type="entry name" value="HAD_sf"/>
</dbReference>
<reference evidence="3" key="2">
    <citation type="submission" date="2012-11" db="EMBL/GenBank/DDBJ databases">
        <authorList>
            <person name="Kuo A."/>
            <person name="Curtis B.A."/>
            <person name="Tanifuji G."/>
            <person name="Burki F."/>
            <person name="Gruber A."/>
            <person name="Irimia M."/>
            <person name="Maruyama S."/>
            <person name="Arias M.C."/>
            <person name="Ball S.G."/>
            <person name="Gile G.H."/>
            <person name="Hirakawa Y."/>
            <person name="Hopkins J.F."/>
            <person name="Rensing S.A."/>
            <person name="Schmutz J."/>
            <person name="Symeonidi A."/>
            <person name="Elias M."/>
            <person name="Eveleigh R.J."/>
            <person name="Herman E.K."/>
            <person name="Klute M.J."/>
            <person name="Nakayama T."/>
            <person name="Obornik M."/>
            <person name="Reyes-Prieto A."/>
            <person name="Armbrust E.V."/>
            <person name="Aves S.J."/>
            <person name="Beiko R.G."/>
            <person name="Coutinho P."/>
            <person name="Dacks J.B."/>
            <person name="Durnford D.G."/>
            <person name="Fast N.M."/>
            <person name="Green B.R."/>
            <person name="Grisdale C."/>
            <person name="Hempe F."/>
            <person name="Henrissat B."/>
            <person name="Hoppner M.P."/>
            <person name="Ishida K.-I."/>
            <person name="Kim E."/>
            <person name="Koreny L."/>
            <person name="Kroth P.G."/>
            <person name="Liu Y."/>
            <person name="Malik S.-B."/>
            <person name="Maier U.G."/>
            <person name="McRose D."/>
            <person name="Mock T."/>
            <person name="Neilson J.A."/>
            <person name="Onodera N.T."/>
            <person name="Poole A.M."/>
            <person name="Pritham E.J."/>
            <person name="Richards T.A."/>
            <person name="Rocap G."/>
            <person name="Roy S.W."/>
            <person name="Sarai C."/>
            <person name="Schaack S."/>
            <person name="Shirato S."/>
            <person name="Slamovits C.H."/>
            <person name="Spencer D.F."/>
            <person name="Suzuki S."/>
            <person name="Worden A.Z."/>
            <person name="Zauner S."/>
            <person name="Barry K."/>
            <person name="Bell C."/>
            <person name="Bharti A.K."/>
            <person name="Crow J.A."/>
            <person name="Grimwood J."/>
            <person name="Kramer R."/>
            <person name="Lindquist E."/>
            <person name="Lucas S."/>
            <person name="Salamov A."/>
            <person name="McFadden G.I."/>
            <person name="Lane C.E."/>
            <person name="Keeling P.J."/>
            <person name="Gray M.W."/>
            <person name="Grigoriev I.V."/>
            <person name="Archibald J.M."/>
        </authorList>
    </citation>
    <scope>NUCLEOTIDE SEQUENCE</scope>
    <source>
        <strain evidence="3">CCMP2712</strain>
    </source>
</reference>
<dbReference type="Pfam" id="PF00702">
    <property type="entry name" value="Hydrolase"/>
    <property type="match status" value="1"/>
</dbReference>
<dbReference type="KEGG" id="gtt:GUITHDRAFT_114247"/>
<dbReference type="OMA" id="GDNNHDL"/>
<dbReference type="eggNOG" id="ENOG502S0DN">
    <property type="taxonomic scope" value="Eukaryota"/>
</dbReference>
<keyword evidence="3" id="KW-1185">Reference proteome</keyword>
<dbReference type="AlphaFoldDB" id="L1IU10"/>
<dbReference type="OrthoDB" id="269227at2759"/>
<evidence type="ECO:0000313" key="2">
    <source>
        <dbReference type="EnsemblProtists" id="EKX39751"/>
    </source>
</evidence>
<dbReference type="InterPro" id="IPR050155">
    <property type="entry name" value="HAD-like_hydrolase_sf"/>
</dbReference>
<dbReference type="EnsemblProtists" id="EKX39751">
    <property type="protein sequence ID" value="EKX39751"/>
    <property type="gene ID" value="GUITHDRAFT_114247"/>
</dbReference>